<name>A0A1I2MZP3_9CLOT</name>
<sequence>MTNLEKYNKIFMVSFNKKVEELPKLRYRGFEEWDSVGHMELMSALEEAFDIMMETPDVLDFTSYEKGKIVLGKYGVEIN</sequence>
<dbReference type="InterPro" id="IPR036736">
    <property type="entry name" value="ACP-like_sf"/>
</dbReference>
<dbReference type="EMBL" id="QAMZ01000005">
    <property type="protein sequence ID" value="PWL55536.1"/>
    <property type="molecule type" value="Genomic_DNA"/>
</dbReference>
<dbReference type="RefSeq" id="WP_027639225.1">
    <property type="nucleotide sequence ID" value="NZ_BAAACD010000026.1"/>
</dbReference>
<dbReference type="AlphaFoldDB" id="A0A1I2MZP3"/>
<keyword evidence="3" id="KW-1185">Reference proteome</keyword>
<dbReference type="OrthoDB" id="5326335at2"/>
<protein>
    <submittedName>
        <fullName evidence="1">Acyl carrier protein</fullName>
    </submittedName>
</protein>
<dbReference type="Proteomes" id="UP000246114">
    <property type="component" value="Unassembled WGS sequence"/>
</dbReference>
<dbReference type="GeneID" id="90545607"/>
<dbReference type="Proteomes" id="UP000182135">
    <property type="component" value="Unassembled WGS sequence"/>
</dbReference>
<evidence type="ECO:0000313" key="1">
    <source>
        <dbReference type="EMBL" id="PWL55536.1"/>
    </source>
</evidence>
<organism evidence="2 3">
    <name type="scientific">Clostridium cadaveris</name>
    <dbReference type="NCBI Taxonomy" id="1529"/>
    <lineage>
        <taxon>Bacteria</taxon>
        <taxon>Bacillati</taxon>
        <taxon>Bacillota</taxon>
        <taxon>Clostridia</taxon>
        <taxon>Eubacteriales</taxon>
        <taxon>Clostridiaceae</taxon>
        <taxon>Clostridium</taxon>
    </lineage>
</organism>
<dbReference type="Gene3D" id="1.10.1200.10">
    <property type="entry name" value="ACP-like"/>
    <property type="match status" value="1"/>
</dbReference>
<evidence type="ECO:0000313" key="2">
    <source>
        <dbReference type="EMBL" id="SFF96982.1"/>
    </source>
</evidence>
<dbReference type="eggNOG" id="COG0236">
    <property type="taxonomic scope" value="Bacteria"/>
</dbReference>
<proteinExistence type="predicted"/>
<gene>
    <name evidence="1" type="ORF">DBY38_00980</name>
    <name evidence="2" type="ORF">SAMN04487885_1189</name>
</gene>
<reference evidence="2 3" key="1">
    <citation type="submission" date="2016-10" db="EMBL/GenBank/DDBJ databases">
        <authorList>
            <person name="de Groot N.N."/>
        </authorList>
    </citation>
    <scope>NUCLEOTIDE SEQUENCE [LARGE SCALE GENOMIC DNA]</scope>
    <source>
        <strain evidence="2 3">NLAE-zl-G419</strain>
    </source>
</reference>
<evidence type="ECO:0000313" key="3">
    <source>
        <dbReference type="Proteomes" id="UP000182135"/>
    </source>
</evidence>
<dbReference type="EMBL" id="FOOE01000018">
    <property type="protein sequence ID" value="SFF96982.1"/>
    <property type="molecule type" value="Genomic_DNA"/>
</dbReference>
<evidence type="ECO:0000313" key="4">
    <source>
        <dbReference type="Proteomes" id="UP000246114"/>
    </source>
</evidence>
<dbReference type="SUPFAM" id="SSF47336">
    <property type="entry name" value="ACP-like"/>
    <property type="match status" value="1"/>
</dbReference>
<accession>A0A1I2MZP3</accession>
<dbReference type="STRING" id="1529.SAMN04487885_1189"/>
<reference evidence="1 4" key="2">
    <citation type="submission" date="2018-03" db="EMBL/GenBank/DDBJ databases">
        <title>The uncultured portion of the human microbiome is neutrally assembled.</title>
        <authorList>
            <person name="Jeraldo P."/>
            <person name="Boardman L."/>
            <person name="White B.A."/>
            <person name="Nelson H."/>
            <person name="Goldenfeld N."/>
            <person name="Chia N."/>
        </authorList>
    </citation>
    <scope>NUCLEOTIDE SEQUENCE [LARGE SCALE GENOMIC DNA]</scope>
    <source>
        <strain evidence="1">CIM:MAG 903</strain>
    </source>
</reference>